<proteinExistence type="predicted"/>
<feature type="transmembrane region" description="Helical" evidence="1">
    <location>
        <begin position="43"/>
        <end position="63"/>
    </location>
</feature>
<evidence type="ECO:0000313" key="2">
    <source>
        <dbReference type="EMBL" id="BBO67871.1"/>
    </source>
</evidence>
<keyword evidence="1" id="KW-0812">Transmembrane</keyword>
<gene>
    <name evidence="2" type="ORF">DSCA_18010</name>
</gene>
<protein>
    <recommendedName>
        <fullName evidence="4">Cytochrome oxidase subunit III</fullName>
    </recommendedName>
</protein>
<evidence type="ECO:0000313" key="3">
    <source>
        <dbReference type="Proteomes" id="UP000427906"/>
    </source>
</evidence>
<dbReference type="EMBL" id="AP021874">
    <property type="protein sequence ID" value="BBO67871.1"/>
    <property type="molecule type" value="Genomic_DNA"/>
</dbReference>
<accession>A0A5K7YM01</accession>
<dbReference type="RefSeq" id="WP_197904766.1">
    <property type="nucleotide sequence ID" value="NZ_AP021874.1"/>
</dbReference>
<evidence type="ECO:0000256" key="1">
    <source>
        <dbReference type="SAM" id="Phobius"/>
    </source>
</evidence>
<keyword evidence="1" id="KW-0472">Membrane</keyword>
<dbReference type="Proteomes" id="UP000427906">
    <property type="component" value="Chromosome"/>
</dbReference>
<name>A0A5K7YM01_9BACT</name>
<keyword evidence="1" id="KW-1133">Transmembrane helix</keyword>
<feature type="transmembrane region" description="Helical" evidence="1">
    <location>
        <begin position="20"/>
        <end position="37"/>
    </location>
</feature>
<organism evidence="2 3">
    <name type="scientific">Desulfosarcina alkanivorans</name>
    <dbReference type="NCBI Taxonomy" id="571177"/>
    <lineage>
        <taxon>Bacteria</taxon>
        <taxon>Pseudomonadati</taxon>
        <taxon>Thermodesulfobacteriota</taxon>
        <taxon>Desulfobacteria</taxon>
        <taxon>Desulfobacterales</taxon>
        <taxon>Desulfosarcinaceae</taxon>
        <taxon>Desulfosarcina</taxon>
    </lineage>
</organism>
<dbReference type="KEGG" id="dalk:DSCA_18010"/>
<reference evidence="2 3" key="1">
    <citation type="submission" date="2019-11" db="EMBL/GenBank/DDBJ databases">
        <title>Comparative genomics of hydrocarbon-degrading Desulfosarcina strains.</title>
        <authorList>
            <person name="Watanabe M."/>
            <person name="Kojima H."/>
            <person name="Fukui M."/>
        </authorList>
    </citation>
    <scope>NUCLEOTIDE SEQUENCE [LARGE SCALE GENOMIC DNA]</scope>
    <source>
        <strain evidence="2 3">PL12</strain>
    </source>
</reference>
<dbReference type="AlphaFoldDB" id="A0A5K7YM01"/>
<evidence type="ECO:0008006" key="4">
    <source>
        <dbReference type="Google" id="ProtNLM"/>
    </source>
</evidence>
<sequence length="68" mass="7565">MKGNGNRKKKMGREMTCHLAGWALFIVCAIFFIASSLKNHDALAFIGSVIFLVACIVFLVPLVRPDRK</sequence>
<keyword evidence="3" id="KW-1185">Reference proteome</keyword>